<dbReference type="InterPro" id="IPR036259">
    <property type="entry name" value="MFS_trans_sf"/>
</dbReference>
<feature type="transmembrane region" description="Helical" evidence="6">
    <location>
        <begin position="234"/>
        <end position="253"/>
    </location>
</feature>
<dbReference type="Gene3D" id="1.20.1250.20">
    <property type="entry name" value="MFS general substrate transporter like domains"/>
    <property type="match status" value="4"/>
</dbReference>
<evidence type="ECO:0000313" key="9">
    <source>
        <dbReference type="Proteomes" id="UP000188533"/>
    </source>
</evidence>
<reference evidence="8 9" key="1">
    <citation type="submission" date="2016-08" db="EMBL/GenBank/DDBJ databases">
        <authorList>
            <consortium name="Lentinula edodes genome sequencing consortium"/>
            <person name="Sakamoto Y."/>
            <person name="Nakade K."/>
            <person name="Sato S."/>
            <person name="Yoshida Y."/>
            <person name="Miyazaki K."/>
            <person name="Natsume S."/>
            <person name="Konno N."/>
        </authorList>
    </citation>
    <scope>NUCLEOTIDE SEQUENCE [LARGE SCALE GENOMIC DNA]</scope>
    <source>
        <strain evidence="8 9">NBRC 111202</strain>
    </source>
</reference>
<feature type="transmembrane region" description="Helical" evidence="6">
    <location>
        <begin position="549"/>
        <end position="568"/>
    </location>
</feature>
<evidence type="ECO:0000256" key="2">
    <source>
        <dbReference type="ARBA" id="ARBA00022448"/>
    </source>
</evidence>
<comment type="subcellular location">
    <subcellularLocation>
        <location evidence="1">Membrane</location>
        <topology evidence="1">Multi-pass membrane protein</topology>
    </subcellularLocation>
</comment>
<feature type="transmembrane region" description="Helical" evidence="6">
    <location>
        <begin position="296"/>
        <end position="314"/>
    </location>
</feature>
<evidence type="ECO:0000256" key="3">
    <source>
        <dbReference type="ARBA" id="ARBA00022692"/>
    </source>
</evidence>
<dbReference type="GO" id="GO:0016020">
    <property type="term" value="C:membrane"/>
    <property type="evidence" value="ECO:0007669"/>
    <property type="project" value="UniProtKB-SubCell"/>
</dbReference>
<dbReference type="STRING" id="5353.A0A1Q3ECB2"/>
<feature type="transmembrane region" description="Helical" evidence="6">
    <location>
        <begin position="104"/>
        <end position="124"/>
    </location>
</feature>
<feature type="transmembrane region" description="Helical" evidence="6">
    <location>
        <begin position="68"/>
        <end position="92"/>
    </location>
</feature>
<evidence type="ECO:0000256" key="1">
    <source>
        <dbReference type="ARBA" id="ARBA00004141"/>
    </source>
</evidence>
<accession>A0A1Q3ECB2</accession>
<dbReference type="PANTHER" id="PTHR23511">
    <property type="entry name" value="SYNAPTIC VESICLE GLYCOPROTEIN 2"/>
    <property type="match status" value="1"/>
</dbReference>
<keyword evidence="2" id="KW-0813">Transport</keyword>
<name>A0A1Q3ECB2_LENED</name>
<dbReference type="AlphaFoldDB" id="A0A1Q3ECB2"/>
<dbReference type="PROSITE" id="PS50850">
    <property type="entry name" value="MFS"/>
    <property type="match status" value="1"/>
</dbReference>
<dbReference type="SUPFAM" id="SSF103473">
    <property type="entry name" value="MFS general substrate transporter"/>
    <property type="match status" value="2"/>
</dbReference>
<feature type="transmembrane region" description="Helical" evidence="6">
    <location>
        <begin position="778"/>
        <end position="800"/>
    </location>
</feature>
<comment type="caution">
    <text evidence="8">The sequence shown here is derived from an EMBL/GenBank/DDBJ whole genome shotgun (WGS) entry which is preliminary data.</text>
</comment>
<feature type="transmembrane region" description="Helical" evidence="6">
    <location>
        <begin position="334"/>
        <end position="351"/>
    </location>
</feature>
<dbReference type="InterPro" id="IPR011701">
    <property type="entry name" value="MFS"/>
</dbReference>
<keyword evidence="5 6" id="KW-0472">Membrane</keyword>
<feature type="domain" description="Major facilitator superfamily (MFS) profile" evidence="7">
    <location>
        <begin position="1"/>
        <end position="471"/>
    </location>
</feature>
<reference evidence="8 9" key="2">
    <citation type="submission" date="2017-02" db="EMBL/GenBank/DDBJ databases">
        <title>A genome survey and senescence transcriptome analysis in Lentinula edodes.</title>
        <authorList>
            <person name="Sakamoto Y."/>
            <person name="Nakade K."/>
            <person name="Sato S."/>
            <person name="Yoshida Y."/>
            <person name="Miyazaki K."/>
            <person name="Natsume S."/>
            <person name="Konno N."/>
        </authorList>
    </citation>
    <scope>NUCLEOTIDE SEQUENCE [LARGE SCALE GENOMIC DNA]</scope>
    <source>
        <strain evidence="8 9">NBRC 111202</strain>
    </source>
</reference>
<keyword evidence="9" id="KW-1185">Reference proteome</keyword>
<keyword evidence="3 6" id="KW-0812">Transmembrane</keyword>
<dbReference type="Pfam" id="PF00083">
    <property type="entry name" value="Sugar_tr"/>
    <property type="match status" value="1"/>
</dbReference>
<feature type="transmembrane region" description="Helical" evidence="6">
    <location>
        <begin position="449"/>
        <end position="467"/>
    </location>
</feature>
<feature type="transmembrane region" description="Helical" evidence="6">
    <location>
        <begin position="574"/>
        <end position="594"/>
    </location>
</feature>
<dbReference type="CDD" id="cd17316">
    <property type="entry name" value="MFS_SV2_like"/>
    <property type="match status" value="1"/>
</dbReference>
<dbReference type="PANTHER" id="PTHR23511:SF12">
    <property type="entry name" value="TRANSPORTER, PUTATIVE (AFU_ORTHOLOGUE AFUA_7G01740)-RELATED"/>
    <property type="match status" value="1"/>
</dbReference>
<keyword evidence="4 6" id="KW-1133">Transmembrane helix</keyword>
<evidence type="ECO:0000259" key="7">
    <source>
        <dbReference type="PROSITE" id="PS50850"/>
    </source>
</evidence>
<gene>
    <name evidence="8" type="ORF">LENED_006661</name>
</gene>
<dbReference type="GO" id="GO:0022857">
    <property type="term" value="F:transmembrane transporter activity"/>
    <property type="evidence" value="ECO:0007669"/>
    <property type="project" value="InterPro"/>
</dbReference>
<feature type="transmembrane region" description="Helical" evidence="6">
    <location>
        <begin position="418"/>
        <end position="443"/>
    </location>
</feature>
<dbReference type="InterPro" id="IPR020846">
    <property type="entry name" value="MFS_dom"/>
</dbReference>
<feature type="transmembrane region" description="Helical" evidence="6">
    <location>
        <begin position="136"/>
        <end position="169"/>
    </location>
</feature>
<feature type="transmembrane region" description="Helical" evidence="6">
    <location>
        <begin position="686"/>
        <end position="709"/>
    </location>
</feature>
<evidence type="ECO:0000313" key="8">
    <source>
        <dbReference type="EMBL" id="GAW04847.1"/>
    </source>
</evidence>
<evidence type="ECO:0000256" key="5">
    <source>
        <dbReference type="ARBA" id="ARBA00023136"/>
    </source>
</evidence>
<organism evidence="8 9">
    <name type="scientific">Lentinula edodes</name>
    <name type="common">Shiitake mushroom</name>
    <name type="synonym">Lentinus edodes</name>
    <dbReference type="NCBI Taxonomy" id="5353"/>
    <lineage>
        <taxon>Eukaryota</taxon>
        <taxon>Fungi</taxon>
        <taxon>Dikarya</taxon>
        <taxon>Basidiomycota</taxon>
        <taxon>Agaricomycotina</taxon>
        <taxon>Agaricomycetes</taxon>
        <taxon>Agaricomycetidae</taxon>
        <taxon>Agaricales</taxon>
        <taxon>Marasmiineae</taxon>
        <taxon>Omphalotaceae</taxon>
        <taxon>Lentinula</taxon>
    </lineage>
</organism>
<dbReference type="InterPro" id="IPR005828">
    <property type="entry name" value="MFS_sugar_transport-like"/>
</dbReference>
<feature type="transmembrane region" description="Helical" evidence="6">
    <location>
        <begin position="606"/>
        <end position="627"/>
    </location>
</feature>
<dbReference type="Proteomes" id="UP000188533">
    <property type="component" value="Unassembled WGS sequence"/>
</dbReference>
<feature type="transmembrane region" description="Helical" evidence="6">
    <location>
        <begin position="639"/>
        <end position="658"/>
    </location>
</feature>
<feature type="transmembrane region" description="Helical" evidence="6">
    <location>
        <begin position="189"/>
        <end position="213"/>
    </location>
</feature>
<feature type="transmembrane region" description="Helical" evidence="6">
    <location>
        <begin position="752"/>
        <end position="772"/>
    </location>
</feature>
<feature type="transmembrane region" description="Helical" evidence="6">
    <location>
        <begin position="386"/>
        <end position="406"/>
    </location>
</feature>
<proteinExistence type="predicted"/>
<sequence>MASYEVDITSKDFSPSRDLSVTNLSVGHGQKLTLDDLYEDGTVDQVYQAKARILNNSIQEIGMGKYQIYLFCCAGFGWFADSVWPLITGLILTPVINEFKFDGPFLSLAANIGLFVGAVIWSFGCDIWGRRWSFNLTLLIAGVFGLAAGGSQNFVTLASLIATLGVGVGGNLPVDSAVFLDLVPGTHQYLLTVMSVWWCLGQLVVSLLAWPLIANFSCASSTNCTRSENMGWRYLLFILGALTLLLWGIRFFVFKLFESPRFLVGIGKDAEAVEVIRMLAEYNSKTSNLTVDQLKAWFFNVSLDLSMGFLPFLLESRGNAYGDGSLYITYRNTFILSVIGVPGAFLAGWAVELPYIGRKGTLAISSGLTGAFLFATTTARSSNALLGWNCGYTFFSNIMYGVLYAISPEVFPAKDRGTGNGLVFSATRVFSILAPIIALYANLETATPVYISGALIILAGQLSRLWADHRGFGAWSFLTAAFFVEAIVWGFPTSFGVFLDAYLNDTKYASQPKASSLLPLIGPVSTGIIYCSGPFITPVITRYPYHKRTSMYVGTILCWTSLFAASYTTQVIKLVALQGALYAIGGSLLYIPCISYLSEWFHHKRGFANGVVFAGTAVGGILLPLILPPSISSYGPPKTLRILSIAIALLIVPLLPLIKGRLPESRIRAMGPTPRGRGNAEWTKSISFWILVLANTFQGFGYFVPIVWLPTFASDLNLNSSTSSIALALLNCGSVIGRLATGYLSDKINPWFLGLSILASTSAATFILWGVLSYDLAGLLSFSLAYGILASGWTSTWNGFTKPLSPNDPNLSTTLFGVLLFSRGIGNIFSTPISSALTSLHSNSTTSSFTHTSNHLGFDVGGGKFEKMIVDTT</sequence>
<dbReference type="EMBL" id="BDGU01000213">
    <property type="protein sequence ID" value="GAW04847.1"/>
    <property type="molecule type" value="Genomic_DNA"/>
</dbReference>
<evidence type="ECO:0000256" key="4">
    <source>
        <dbReference type="ARBA" id="ARBA00022989"/>
    </source>
</evidence>
<evidence type="ECO:0000256" key="6">
    <source>
        <dbReference type="SAM" id="Phobius"/>
    </source>
</evidence>
<feature type="transmembrane region" description="Helical" evidence="6">
    <location>
        <begin position="474"/>
        <end position="497"/>
    </location>
</feature>
<protein>
    <submittedName>
        <fullName evidence="8">MFS general substrate transporter</fullName>
    </submittedName>
</protein>
<feature type="transmembrane region" description="Helical" evidence="6">
    <location>
        <begin position="721"/>
        <end position="740"/>
    </location>
</feature>
<dbReference type="Pfam" id="PF07690">
    <property type="entry name" value="MFS_1"/>
    <property type="match status" value="1"/>
</dbReference>